<evidence type="ECO:0000313" key="1">
    <source>
        <dbReference type="EMBL" id="EHH16812.1"/>
    </source>
</evidence>
<gene>
    <name evidence="1" type="ORF">EGK_12168</name>
</gene>
<dbReference type="HOGENOM" id="CLU_2711323_0_0_1"/>
<reference evidence="1" key="1">
    <citation type="journal article" date="2011" name="Nat. Biotechnol.">
        <title>Genome sequencing and comparison of two nonhuman primate animal models, the cynomolgus and Chinese rhesus macaques.</title>
        <authorList>
            <person name="Yan G."/>
            <person name="Zhang G."/>
            <person name="Fang X."/>
            <person name="Zhang Y."/>
            <person name="Li C."/>
            <person name="Ling F."/>
            <person name="Cooper D.N."/>
            <person name="Li Q."/>
            <person name="Li Y."/>
            <person name="van Gool A.J."/>
            <person name="Du H."/>
            <person name="Chen J."/>
            <person name="Chen R."/>
            <person name="Zhang P."/>
            <person name="Huang Z."/>
            <person name="Thompson J.R."/>
            <person name="Meng Y."/>
            <person name="Bai Y."/>
            <person name="Wang J."/>
            <person name="Zhuo M."/>
            <person name="Wang T."/>
            <person name="Huang Y."/>
            <person name="Wei L."/>
            <person name="Li J."/>
            <person name="Wang Z."/>
            <person name="Hu H."/>
            <person name="Yang P."/>
            <person name="Le L."/>
            <person name="Stenson P.D."/>
            <person name="Li B."/>
            <person name="Liu X."/>
            <person name="Ball E.V."/>
            <person name="An N."/>
            <person name="Huang Q."/>
            <person name="Zhang Y."/>
            <person name="Fan W."/>
            <person name="Zhang X."/>
            <person name="Li Y."/>
            <person name="Wang W."/>
            <person name="Katze M.G."/>
            <person name="Su B."/>
            <person name="Nielsen R."/>
            <person name="Yang H."/>
            <person name="Wang J."/>
            <person name="Wang X."/>
            <person name="Wang J."/>
        </authorList>
    </citation>
    <scope>NUCLEOTIDE SEQUENCE [LARGE SCALE GENOMIC DNA]</scope>
    <source>
        <strain evidence="1">CR-5</strain>
    </source>
</reference>
<dbReference type="AlphaFoldDB" id="F6RLP9"/>
<accession>F6RLP9</accession>
<proteinExistence type="predicted"/>
<organism evidence="1">
    <name type="scientific">Macaca mulatta</name>
    <name type="common">Rhesus macaque</name>
    <dbReference type="NCBI Taxonomy" id="9544"/>
    <lineage>
        <taxon>Eukaryota</taxon>
        <taxon>Metazoa</taxon>
        <taxon>Chordata</taxon>
        <taxon>Craniata</taxon>
        <taxon>Vertebrata</taxon>
        <taxon>Euteleostomi</taxon>
        <taxon>Mammalia</taxon>
        <taxon>Eutheria</taxon>
        <taxon>Euarchontoglires</taxon>
        <taxon>Primates</taxon>
        <taxon>Haplorrhini</taxon>
        <taxon>Catarrhini</taxon>
        <taxon>Cercopithecidae</taxon>
        <taxon>Cercopithecinae</taxon>
        <taxon>Macaca</taxon>
    </lineage>
</organism>
<feature type="non-terminal residue" evidence="1">
    <location>
        <position position="1"/>
    </location>
</feature>
<feature type="non-terminal residue" evidence="1">
    <location>
        <position position="73"/>
    </location>
</feature>
<sequence length="73" mass="8239">IIVAKPLLHIHTSLDIRESILDRNLTNVIARSSVRSHSLRNSRKFIFEILIPNAMSIANHQALIDIRVNSALT</sequence>
<dbReference type="EMBL" id="CM001254">
    <property type="protein sequence ID" value="EHH16812.1"/>
    <property type="molecule type" value="Genomic_DNA"/>
</dbReference>
<dbReference type="Proteomes" id="UP000013456">
    <property type="component" value="Chromosome 2"/>
</dbReference>
<protein>
    <submittedName>
        <fullName evidence="1">Uncharacterized protein</fullName>
    </submittedName>
</protein>
<name>F6RLP9_MACMU</name>